<keyword evidence="3" id="KW-0449">Lipoprotein</keyword>
<dbReference type="EMBL" id="JARPOI010000013">
    <property type="protein sequence ID" value="KAJ9162839.1"/>
    <property type="molecule type" value="Genomic_DNA"/>
</dbReference>
<keyword evidence="5" id="KW-0175">Coiled coil</keyword>
<dbReference type="PANTHER" id="PTHR46195">
    <property type="entry name" value="HEAVY METAL-ASSOCIATED ISOPRENYLATED PLANT PROTEIN 7"/>
    <property type="match status" value="1"/>
</dbReference>
<evidence type="ECO:0000256" key="4">
    <source>
        <dbReference type="ARBA" id="ARBA00024045"/>
    </source>
</evidence>
<dbReference type="PROSITE" id="PS50846">
    <property type="entry name" value="HMA_2"/>
    <property type="match status" value="2"/>
</dbReference>
<reference evidence="7" key="1">
    <citation type="journal article" date="2023" name="Plant Biotechnol. J.">
        <title>Chromosome-level wild Hevea brasiliensis genome provides new tools for genomic-assisted breeding and valuable loci to elevate rubber yield.</title>
        <authorList>
            <person name="Cheng H."/>
            <person name="Song X."/>
            <person name="Hu Y."/>
            <person name="Wu T."/>
            <person name="Yang Q."/>
            <person name="An Z."/>
            <person name="Feng S."/>
            <person name="Deng Z."/>
            <person name="Wu W."/>
            <person name="Zeng X."/>
            <person name="Tu M."/>
            <person name="Wang X."/>
            <person name="Huang H."/>
        </authorList>
    </citation>
    <scope>NUCLEOTIDE SEQUENCE</scope>
    <source>
        <strain evidence="7">MT/VB/25A 57/8</strain>
    </source>
</reference>
<dbReference type="SUPFAM" id="SSF55008">
    <property type="entry name" value="HMA, heavy metal-associated domain"/>
    <property type="match status" value="2"/>
</dbReference>
<dbReference type="CDD" id="cd00371">
    <property type="entry name" value="HMA"/>
    <property type="match status" value="1"/>
</dbReference>
<evidence type="ECO:0000256" key="2">
    <source>
        <dbReference type="ARBA" id="ARBA00022723"/>
    </source>
</evidence>
<dbReference type="Pfam" id="PF00403">
    <property type="entry name" value="HMA"/>
    <property type="match status" value="2"/>
</dbReference>
<dbReference type="PANTHER" id="PTHR46195:SF12">
    <property type="entry name" value="HEAVY METAL-ASSOCIATED ISOPRENYLATED PLANT PROTEIN 4"/>
    <property type="match status" value="1"/>
</dbReference>
<proteinExistence type="inferred from homology"/>
<dbReference type="InterPro" id="IPR036163">
    <property type="entry name" value="HMA_dom_sf"/>
</dbReference>
<feature type="domain" description="HMA" evidence="6">
    <location>
        <begin position="104"/>
        <end position="167"/>
    </location>
</feature>
<dbReference type="Proteomes" id="UP001174677">
    <property type="component" value="Chromosome 13"/>
</dbReference>
<evidence type="ECO:0000313" key="8">
    <source>
        <dbReference type="Proteomes" id="UP001174677"/>
    </source>
</evidence>
<dbReference type="InterPro" id="IPR006121">
    <property type="entry name" value="HMA_dom"/>
</dbReference>
<organism evidence="7 8">
    <name type="scientific">Hevea brasiliensis</name>
    <name type="common">Para rubber tree</name>
    <name type="synonym">Siphonia brasiliensis</name>
    <dbReference type="NCBI Taxonomy" id="3981"/>
    <lineage>
        <taxon>Eukaryota</taxon>
        <taxon>Viridiplantae</taxon>
        <taxon>Streptophyta</taxon>
        <taxon>Embryophyta</taxon>
        <taxon>Tracheophyta</taxon>
        <taxon>Spermatophyta</taxon>
        <taxon>Magnoliopsida</taxon>
        <taxon>eudicotyledons</taxon>
        <taxon>Gunneridae</taxon>
        <taxon>Pentapetalae</taxon>
        <taxon>rosids</taxon>
        <taxon>fabids</taxon>
        <taxon>Malpighiales</taxon>
        <taxon>Euphorbiaceae</taxon>
        <taxon>Crotonoideae</taxon>
        <taxon>Micrandreae</taxon>
        <taxon>Hevea</taxon>
    </lineage>
</organism>
<evidence type="ECO:0000256" key="5">
    <source>
        <dbReference type="SAM" id="Coils"/>
    </source>
</evidence>
<name>A0ABQ9LAY7_HEVBR</name>
<keyword evidence="8" id="KW-1185">Reference proteome</keyword>
<evidence type="ECO:0000259" key="6">
    <source>
        <dbReference type="PROSITE" id="PS50846"/>
    </source>
</evidence>
<sequence length="274" mass="31518">MASKKDEKKADEVITAVYKVNLHCQKCAQDIRKPLMRIQGVHNVDYDIEKAEIKVKGTIDVLKIHKQIEKLSTKKVELISPQIKIKEAAATEKKVVKETKEAIIRTTTVKVNMHCDKCEDDLRRRLLKHQGIYNVKTDMKAQTLTVHGTIEPDKLLGYIRKKVHKNAEILTSKPEKKEEKIEEQKTVKEEKAKVEEQKTVKEEKAKVEEHKTVKEEKAKVEVKGKAIGSIDVVEFKEEKKVEAKTTEGNVPYFIHYVYAPQLFSDENPNACFIM</sequence>
<evidence type="ECO:0000256" key="3">
    <source>
        <dbReference type="ARBA" id="ARBA00023289"/>
    </source>
</evidence>
<feature type="coiled-coil region" evidence="5">
    <location>
        <begin position="177"/>
        <end position="204"/>
    </location>
</feature>
<dbReference type="Gene3D" id="3.30.70.100">
    <property type="match status" value="2"/>
</dbReference>
<comment type="similarity">
    <text evidence="4">Belongs to the HIPP family.</text>
</comment>
<feature type="domain" description="HMA" evidence="6">
    <location>
        <begin position="13"/>
        <end position="76"/>
    </location>
</feature>
<dbReference type="InterPro" id="IPR044577">
    <property type="entry name" value="HIPP4/7/8/17/18/19"/>
</dbReference>
<gene>
    <name evidence="7" type="ORF">P3X46_022581</name>
</gene>
<protein>
    <recommendedName>
        <fullName evidence="6">HMA domain-containing protein</fullName>
    </recommendedName>
</protein>
<keyword evidence="2" id="KW-0479">Metal-binding</keyword>
<accession>A0ABQ9LAY7</accession>
<keyword evidence="1" id="KW-0488">Methylation</keyword>
<keyword evidence="3" id="KW-0636">Prenylation</keyword>
<comment type="caution">
    <text evidence="7">The sequence shown here is derived from an EMBL/GenBank/DDBJ whole genome shotgun (WGS) entry which is preliminary data.</text>
</comment>
<evidence type="ECO:0000313" key="7">
    <source>
        <dbReference type="EMBL" id="KAJ9162839.1"/>
    </source>
</evidence>
<evidence type="ECO:0000256" key="1">
    <source>
        <dbReference type="ARBA" id="ARBA00022481"/>
    </source>
</evidence>